<name>A0A933L6N4_9HYPH</name>
<dbReference type="AlphaFoldDB" id="A0A933L6N4"/>
<reference evidence="2" key="1">
    <citation type="submission" date="2020-07" db="EMBL/GenBank/DDBJ databases">
        <title>Huge and variable diversity of episymbiotic CPR bacteria and DPANN archaea in groundwater ecosystems.</title>
        <authorList>
            <person name="He C.Y."/>
            <person name="Keren R."/>
            <person name="Whittaker M."/>
            <person name="Farag I.F."/>
            <person name="Doudna J."/>
            <person name="Cate J.H.D."/>
            <person name="Banfield J.F."/>
        </authorList>
    </citation>
    <scope>NUCLEOTIDE SEQUENCE</scope>
    <source>
        <strain evidence="2">NC_groundwater_1586_Pr3_B-0.1um_66_15</strain>
    </source>
</reference>
<protein>
    <submittedName>
        <fullName evidence="2">Uncharacterized protein</fullName>
    </submittedName>
</protein>
<proteinExistence type="predicted"/>
<organism evidence="2 3">
    <name type="scientific">Devosia nanyangense</name>
    <dbReference type="NCBI Taxonomy" id="1228055"/>
    <lineage>
        <taxon>Bacteria</taxon>
        <taxon>Pseudomonadati</taxon>
        <taxon>Pseudomonadota</taxon>
        <taxon>Alphaproteobacteria</taxon>
        <taxon>Hyphomicrobiales</taxon>
        <taxon>Devosiaceae</taxon>
        <taxon>Devosia</taxon>
    </lineage>
</organism>
<evidence type="ECO:0000256" key="1">
    <source>
        <dbReference type="SAM" id="SignalP"/>
    </source>
</evidence>
<accession>A0A933L6N4</accession>
<dbReference type="EMBL" id="JACRAF010000065">
    <property type="protein sequence ID" value="MBI4923973.1"/>
    <property type="molecule type" value="Genomic_DNA"/>
</dbReference>
<evidence type="ECO:0000313" key="2">
    <source>
        <dbReference type="EMBL" id="MBI4923973.1"/>
    </source>
</evidence>
<keyword evidence="1" id="KW-0732">Signal</keyword>
<gene>
    <name evidence="2" type="ORF">HY834_19745</name>
</gene>
<evidence type="ECO:0000313" key="3">
    <source>
        <dbReference type="Proteomes" id="UP000782610"/>
    </source>
</evidence>
<comment type="caution">
    <text evidence="2">The sequence shown here is derived from an EMBL/GenBank/DDBJ whole genome shotgun (WGS) entry which is preliminary data.</text>
</comment>
<feature type="chain" id="PRO_5037642483" evidence="1">
    <location>
        <begin position="22"/>
        <end position="194"/>
    </location>
</feature>
<feature type="signal peptide" evidence="1">
    <location>
        <begin position="1"/>
        <end position="21"/>
    </location>
</feature>
<sequence length="194" mass="20081">MSLFRCMLILALLTLPLGACASVPLGSLIPLTRIDLMTTNLDALRAALRLPTSLRPRPAGVQMDVILVLEGQPAETVALALVETGEPADLATLPAPGPGGSLTYVYRLAPADIGRFDAIRKALAAHQAAHHSGSLSIGIATREFCSTGPVPAGPVPASTYLLTSENAGFVTLLEGFDLRGDPKLAGAFTTLSPC</sequence>
<dbReference type="Proteomes" id="UP000782610">
    <property type="component" value="Unassembled WGS sequence"/>
</dbReference>